<evidence type="ECO:0000313" key="2">
    <source>
        <dbReference type="Proteomes" id="UP000663903"/>
    </source>
</evidence>
<reference evidence="1" key="1">
    <citation type="submission" date="2021-03" db="EMBL/GenBank/DDBJ databases">
        <title>Ottowia sp. 27C isolated from the cloaca of a Giant Asian pond turtle (Heosemys grandis).</title>
        <authorList>
            <person name="Spergser J."/>
            <person name="Busse H.-J."/>
        </authorList>
    </citation>
    <scope>NUCLEOTIDE SEQUENCE</scope>
    <source>
        <strain evidence="1">27C</strain>
    </source>
</reference>
<name>A0A975H2U4_9BURK</name>
<dbReference type="KEGG" id="otd:J1M35_15920"/>
<dbReference type="Proteomes" id="UP000663903">
    <property type="component" value="Chromosome"/>
</dbReference>
<gene>
    <name evidence="1" type="ORF">J1M35_15920</name>
</gene>
<organism evidence="1 2">
    <name type="scientific">Ottowia testudinis</name>
    <dbReference type="NCBI Taxonomy" id="2816950"/>
    <lineage>
        <taxon>Bacteria</taxon>
        <taxon>Pseudomonadati</taxon>
        <taxon>Pseudomonadota</taxon>
        <taxon>Betaproteobacteria</taxon>
        <taxon>Burkholderiales</taxon>
        <taxon>Comamonadaceae</taxon>
        <taxon>Ottowia</taxon>
    </lineage>
</organism>
<sequence length="98" mass="10737">MSAPTWDQLRAGGYMIVERLGLWAAVYPNSAGAVALVSQTGGRDKMDFLDFGVDEVPRVIEKLQAALQVAEEGRRRYEEAEAAQLAHEVVMRAKEASS</sequence>
<proteinExistence type="predicted"/>
<dbReference type="AlphaFoldDB" id="A0A975H2U4"/>
<evidence type="ECO:0000313" key="1">
    <source>
        <dbReference type="EMBL" id="QTD44566.1"/>
    </source>
</evidence>
<dbReference type="EMBL" id="CP071796">
    <property type="protein sequence ID" value="QTD44566.1"/>
    <property type="molecule type" value="Genomic_DNA"/>
</dbReference>
<accession>A0A975H2U4</accession>
<keyword evidence="2" id="KW-1185">Reference proteome</keyword>
<protein>
    <submittedName>
        <fullName evidence="1">Uncharacterized protein</fullName>
    </submittedName>
</protein>
<dbReference type="RefSeq" id="WP_208008130.1">
    <property type="nucleotide sequence ID" value="NZ_CP071796.1"/>
</dbReference>